<keyword evidence="2" id="KW-0732">Signal</keyword>
<evidence type="ECO:0000256" key="1">
    <source>
        <dbReference type="SAM" id="MobiDB-lite"/>
    </source>
</evidence>
<gene>
    <name evidence="4" type="ORF">CA13_18620</name>
</gene>
<accession>A0A5C5YZE5</accession>
<dbReference type="OrthoDB" id="9793251at2"/>
<evidence type="ECO:0000313" key="5">
    <source>
        <dbReference type="Proteomes" id="UP000315010"/>
    </source>
</evidence>
<evidence type="ECO:0000256" key="2">
    <source>
        <dbReference type="SAM" id="SignalP"/>
    </source>
</evidence>
<dbReference type="AlphaFoldDB" id="A0A5C5YZE5"/>
<feature type="domain" description="Lcl C-terminal" evidence="3">
    <location>
        <begin position="89"/>
        <end position="215"/>
    </location>
</feature>
<proteinExistence type="predicted"/>
<dbReference type="InterPro" id="IPR011460">
    <property type="entry name" value="Lcl_C"/>
</dbReference>
<comment type="caution">
    <text evidence="4">The sequence shown here is derived from an EMBL/GenBank/DDBJ whole genome shotgun (WGS) entry which is preliminary data.</text>
</comment>
<evidence type="ECO:0000313" key="4">
    <source>
        <dbReference type="EMBL" id="TWT80445.1"/>
    </source>
</evidence>
<dbReference type="PANTHER" id="PTHR35812:SF1">
    <property type="entry name" value="LIPOPROTEIN"/>
    <property type="match status" value="1"/>
</dbReference>
<dbReference type="PANTHER" id="PTHR35812">
    <property type="entry name" value="LIPOPROTEIN"/>
    <property type="match status" value="1"/>
</dbReference>
<dbReference type="EMBL" id="SJPJ01000001">
    <property type="protein sequence ID" value="TWT80445.1"/>
    <property type="molecule type" value="Genomic_DNA"/>
</dbReference>
<evidence type="ECO:0000259" key="3">
    <source>
        <dbReference type="Pfam" id="PF07603"/>
    </source>
</evidence>
<organism evidence="4 5">
    <name type="scientific">Novipirellula herctigrandis</name>
    <dbReference type="NCBI Taxonomy" id="2527986"/>
    <lineage>
        <taxon>Bacteria</taxon>
        <taxon>Pseudomonadati</taxon>
        <taxon>Planctomycetota</taxon>
        <taxon>Planctomycetia</taxon>
        <taxon>Pirellulales</taxon>
        <taxon>Pirellulaceae</taxon>
        <taxon>Novipirellula</taxon>
    </lineage>
</organism>
<protein>
    <recommendedName>
        <fullName evidence="3">Lcl C-terminal domain-containing protein</fullName>
    </recommendedName>
</protein>
<feature type="chain" id="PRO_5022815672" description="Lcl C-terminal domain-containing protein" evidence="2">
    <location>
        <begin position="27"/>
        <end position="451"/>
    </location>
</feature>
<dbReference type="Proteomes" id="UP000315010">
    <property type="component" value="Unassembled WGS sequence"/>
</dbReference>
<feature type="domain" description="Lcl C-terminal" evidence="3">
    <location>
        <begin position="249"/>
        <end position="367"/>
    </location>
</feature>
<feature type="signal peptide" evidence="2">
    <location>
        <begin position="1"/>
        <end position="26"/>
    </location>
</feature>
<dbReference type="RefSeq" id="WP_146395475.1">
    <property type="nucleotide sequence ID" value="NZ_SJPJ01000001.1"/>
</dbReference>
<name>A0A5C5YZE5_9BACT</name>
<keyword evidence="5" id="KW-1185">Reference proteome</keyword>
<feature type="region of interest" description="Disordered" evidence="1">
    <location>
        <begin position="387"/>
        <end position="409"/>
    </location>
</feature>
<feature type="region of interest" description="Disordered" evidence="1">
    <location>
        <begin position="430"/>
        <end position="451"/>
    </location>
</feature>
<sequence precursor="true">MKPTLAICSVAAFWALVLTPKAVVVAEESPHPKDHLVLPSHAYSIVDTAQRRCYDNSREIIYPKQSDPLFGQDAHYEGNEPTYRDNGDGTISDLVSGLMWQKTPEQKVPFNQAIDGAADCRVGGFDDWRLPSIKELYSLIDFSGEDIDPQARSAEGLRPFIDTDYFDFAYGDPSKGERIIDSQCATSTKYVSTTMHGSPTMFGVNFADGRIKGYPIGPNRRRGEKTYVVFYVRGNPDYGTNDFHDNGDGTVTDQATGLTWMQGDSGTLKAGDRRDGKLNWQQALAWAEGLEFAGHSDWRLPNAKELQSIVDYTRSPDSNGSAAIAELFTCTPQQNPAGKTDFGSYWTGTTHKRLGRGDTAAYVSFGRSQGWMRDPRGGMTLLDVHGAGAQRSDPKAGDPSRFPHGRGPQGDVIGIYNLVRPVRAGEVTVRENGPPIEQHTLPARNRPRRFQ</sequence>
<dbReference type="Pfam" id="PF07603">
    <property type="entry name" value="Lcl_C"/>
    <property type="match status" value="2"/>
</dbReference>
<reference evidence="4 5" key="1">
    <citation type="submission" date="2019-02" db="EMBL/GenBank/DDBJ databases">
        <title>Deep-cultivation of Planctomycetes and their phenomic and genomic characterization uncovers novel biology.</title>
        <authorList>
            <person name="Wiegand S."/>
            <person name="Jogler M."/>
            <person name="Boedeker C."/>
            <person name="Pinto D."/>
            <person name="Vollmers J."/>
            <person name="Rivas-Marin E."/>
            <person name="Kohn T."/>
            <person name="Peeters S.H."/>
            <person name="Heuer A."/>
            <person name="Rast P."/>
            <person name="Oberbeckmann S."/>
            <person name="Bunk B."/>
            <person name="Jeske O."/>
            <person name="Meyerdierks A."/>
            <person name="Storesund J.E."/>
            <person name="Kallscheuer N."/>
            <person name="Luecker S."/>
            <person name="Lage O.M."/>
            <person name="Pohl T."/>
            <person name="Merkel B.J."/>
            <person name="Hornburger P."/>
            <person name="Mueller R.-W."/>
            <person name="Bruemmer F."/>
            <person name="Labrenz M."/>
            <person name="Spormann A.M."/>
            <person name="Op Den Camp H."/>
            <person name="Overmann J."/>
            <person name="Amann R."/>
            <person name="Jetten M.S.M."/>
            <person name="Mascher T."/>
            <person name="Medema M.H."/>
            <person name="Devos D.P."/>
            <person name="Kaster A.-K."/>
            <person name="Ovreas L."/>
            <person name="Rohde M."/>
            <person name="Galperin M.Y."/>
            <person name="Jogler C."/>
        </authorList>
    </citation>
    <scope>NUCLEOTIDE SEQUENCE [LARGE SCALE GENOMIC DNA]</scope>
    <source>
        <strain evidence="4 5">CA13</strain>
    </source>
</reference>